<evidence type="ECO:0000313" key="1">
    <source>
        <dbReference type="EMBL" id="AIK67948.1"/>
    </source>
</evidence>
<dbReference type="EMBL" id="KM236237">
    <property type="protein sequence ID" value="AIK67948.1"/>
    <property type="molecule type" value="Genomic_DNA"/>
</dbReference>
<dbReference type="Proteomes" id="UP000201263">
    <property type="component" value="Segment"/>
</dbReference>
<reference evidence="1 2" key="1">
    <citation type="submission" date="2014-07" db="EMBL/GenBank/DDBJ databases">
        <title>Complete Genome of Citrobacter freundii Myophage Miller.</title>
        <authorList>
            <person name="Hwang K."/>
            <person name="Luna A.J."/>
            <person name="Hernandez A.C."/>
            <person name="Everett G.F.K."/>
        </authorList>
    </citation>
    <scope>NUCLEOTIDE SEQUENCE [LARGE SCALE GENOMIC DNA]</scope>
</reference>
<dbReference type="Pfam" id="PF24835">
    <property type="entry name" value="DUF7717"/>
    <property type="match status" value="1"/>
</dbReference>
<dbReference type="GeneID" id="22113484"/>
<name>A0A076YHS7_9CAUD</name>
<dbReference type="KEGG" id="vg:22113484"/>
<gene>
    <name evidence="1" type="ORF">CPTMiller_0012</name>
</gene>
<organism evidence="1 2">
    <name type="scientific">Citrobacter phage Miller</name>
    <dbReference type="NCBI Taxonomy" id="1527524"/>
    <lineage>
        <taxon>Viruses</taxon>
        <taxon>Duplodnaviria</taxon>
        <taxon>Heunggongvirae</taxon>
        <taxon>Uroviricota</taxon>
        <taxon>Caudoviricetes</taxon>
        <taxon>Pantevenvirales</taxon>
        <taxon>Straboviridae</taxon>
        <taxon>Pseudotevenvirus</taxon>
        <taxon>Pseudotevenvirus miller</taxon>
    </lineage>
</organism>
<dbReference type="RefSeq" id="YP_009097614.1">
    <property type="nucleotide sequence ID" value="NC_025414.1"/>
</dbReference>
<dbReference type="InterPro" id="IPR056134">
    <property type="entry name" value="DUF7717"/>
</dbReference>
<accession>A0A076YHS7</accession>
<keyword evidence="2" id="KW-1185">Reference proteome</keyword>
<evidence type="ECO:0000313" key="2">
    <source>
        <dbReference type="Proteomes" id="UP000201263"/>
    </source>
</evidence>
<proteinExistence type="predicted"/>
<protein>
    <submittedName>
        <fullName evidence="1">Uncharacterized protein</fullName>
    </submittedName>
</protein>
<sequence>MNTFETLANAAAPYLNAMFVARNARFQDSPFETVFTLEKGRKYHRIVQDTRNKETGEMFNQRSVAGFLDNDGNIYKAAGWKAPAKGIRGNIYNNPENSIDASGYVKYLR</sequence>